<comment type="function">
    <text evidence="3">Required for maturation of urease via the functional incorporation of the urease nickel metallocenter.</text>
</comment>
<dbReference type="PANTHER" id="PTHR33643">
    <property type="entry name" value="UREASE ACCESSORY PROTEIN D"/>
    <property type="match status" value="1"/>
</dbReference>
<evidence type="ECO:0000256" key="3">
    <source>
        <dbReference type="HAMAP-Rule" id="MF_01384"/>
    </source>
</evidence>
<keyword evidence="5" id="KW-1185">Reference proteome</keyword>
<gene>
    <name evidence="3" type="primary">ureD</name>
    <name evidence="4" type="ORF">H9649_05580</name>
</gene>
<evidence type="ECO:0000313" key="4">
    <source>
        <dbReference type="EMBL" id="MBD7984042.1"/>
    </source>
</evidence>
<accession>A0ABR8U7N7</accession>
<keyword evidence="3" id="KW-0963">Cytoplasm</keyword>
<dbReference type="EMBL" id="JACSQN010000004">
    <property type="protein sequence ID" value="MBD7984042.1"/>
    <property type="molecule type" value="Genomic_DNA"/>
</dbReference>
<proteinExistence type="inferred from homology"/>
<dbReference type="Pfam" id="PF01774">
    <property type="entry name" value="UreD"/>
    <property type="match status" value="1"/>
</dbReference>
<evidence type="ECO:0000256" key="2">
    <source>
        <dbReference type="ARBA" id="ARBA00023186"/>
    </source>
</evidence>
<protein>
    <recommendedName>
        <fullName evidence="3">Urease accessory protein UreD</fullName>
    </recommendedName>
</protein>
<evidence type="ECO:0000313" key="5">
    <source>
        <dbReference type="Proteomes" id="UP000626786"/>
    </source>
</evidence>
<dbReference type="HAMAP" id="MF_01384">
    <property type="entry name" value="UreD"/>
    <property type="match status" value="1"/>
</dbReference>
<comment type="subunit">
    <text evidence="3">UreD, UreF and UreG form a complex that acts as a GTP-hydrolysis-dependent molecular chaperone, activating the urease apoprotein by helping to assemble the nickel containing metallocenter of UreC. The UreE protein probably delivers the nickel.</text>
</comment>
<dbReference type="InterPro" id="IPR002669">
    <property type="entry name" value="UreD"/>
</dbReference>
<comment type="subcellular location">
    <subcellularLocation>
        <location evidence="3">Cytoplasm</location>
    </subcellularLocation>
</comment>
<keyword evidence="3" id="KW-0996">Nickel insertion</keyword>
<evidence type="ECO:0000256" key="1">
    <source>
        <dbReference type="ARBA" id="ARBA00007177"/>
    </source>
</evidence>
<dbReference type="Proteomes" id="UP000626786">
    <property type="component" value="Unassembled WGS sequence"/>
</dbReference>
<comment type="caution">
    <text evidence="4">The sequence shown here is derived from an EMBL/GenBank/DDBJ whole genome shotgun (WGS) entry which is preliminary data.</text>
</comment>
<keyword evidence="2 3" id="KW-0143">Chaperone</keyword>
<comment type="similarity">
    <text evidence="1 3">Belongs to the UreD family.</text>
</comment>
<sequence>MWNKSSSGSNIACCLKVQGLQVTVSKVARINHHGKLDLVFEPRRGFTRMPNVFQQPPLKASRELYEGKNPMATVYVMESSGGMVAGDRNDISIRLKPGSDVRMIQQSALKIYRSHTGETCVQSIDVQVEEDSRLEWMPEVIIPFADAKFQMDTTIRVAKGSKLLWGEILAPGREKRGEVFDFTSLKSTMKIAVDGELVAFDAIHFTPDTMHYAQLGMLEEALYIGSIWLVSETSSEIDLRNIQESMQVGNGLRAGITRLSSHAVHCRFLGVDQWQLQQEMKRVFTELAVRM</sequence>
<name>A0ABR8U7N7_9BACL</name>
<organism evidence="4 5">
    <name type="scientific">Sporosarcina quadrami</name>
    <dbReference type="NCBI Taxonomy" id="2762234"/>
    <lineage>
        <taxon>Bacteria</taxon>
        <taxon>Bacillati</taxon>
        <taxon>Bacillota</taxon>
        <taxon>Bacilli</taxon>
        <taxon>Bacillales</taxon>
        <taxon>Caryophanaceae</taxon>
        <taxon>Sporosarcina</taxon>
    </lineage>
</organism>
<dbReference type="PANTHER" id="PTHR33643:SF1">
    <property type="entry name" value="UREASE ACCESSORY PROTEIN D"/>
    <property type="match status" value="1"/>
</dbReference>
<reference evidence="4 5" key="1">
    <citation type="submission" date="2020-08" db="EMBL/GenBank/DDBJ databases">
        <title>A Genomic Blueprint of the Chicken Gut Microbiome.</title>
        <authorList>
            <person name="Gilroy R."/>
            <person name="Ravi A."/>
            <person name="Getino M."/>
            <person name="Pursley I."/>
            <person name="Horton D.L."/>
            <person name="Alikhan N.-F."/>
            <person name="Baker D."/>
            <person name="Gharbi K."/>
            <person name="Hall N."/>
            <person name="Watson M."/>
            <person name="Adriaenssens E.M."/>
            <person name="Foster-Nyarko E."/>
            <person name="Jarju S."/>
            <person name="Secka A."/>
            <person name="Antonio M."/>
            <person name="Oren A."/>
            <person name="Chaudhuri R."/>
            <person name="La Ragione R.M."/>
            <person name="Hildebrand F."/>
            <person name="Pallen M.J."/>
        </authorList>
    </citation>
    <scope>NUCLEOTIDE SEQUENCE [LARGE SCALE GENOMIC DNA]</scope>
    <source>
        <strain evidence="4 5">Sa2YVA2</strain>
    </source>
</reference>